<dbReference type="PANTHER" id="PTHR40051">
    <property type="entry name" value="IG HYPOTHETICAL 15966"/>
    <property type="match status" value="1"/>
</dbReference>
<dbReference type="Pfam" id="PF08863">
    <property type="entry name" value="YolD"/>
    <property type="match status" value="1"/>
</dbReference>
<dbReference type="RefSeq" id="WP_310262177.1">
    <property type="nucleotide sequence ID" value="NZ_JAVDWA010000010.1"/>
</dbReference>
<sequence>MIRDRGKIKWQPFQSIPGLWNTYREIKEEQNKFPKPTLDEDQLETINYSIMQSLEEEKVLNIKLYEQGYINEMPGTIIKIDSYQKVIHFKVTAGAIKQFAFNKIVGAELFEAL</sequence>
<accession>A0ABU1U5G9</accession>
<dbReference type="InterPro" id="IPR014962">
    <property type="entry name" value="YolD"/>
</dbReference>
<protein>
    <recommendedName>
        <fullName evidence="3">YolD-like family protein</fullName>
    </recommendedName>
</protein>
<keyword evidence="2" id="KW-1185">Reference proteome</keyword>
<reference evidence="1 2" key="1">
    <citation type="submission" date="2023-07" db="EMBL/GenBank/DDBJ databases">
        <title>Sorghum-associated microbial communities from plants grown in Nebraska, USA.</title>
        <authorList>
            <person name="Schachtman D."/>
        </authorList>
    </citation>
    <scope>NUCLEOTIDE SEQUENCE [LARGE SCALE GENOMIC DNA]</scope>
    <source>
        <strain evidence="1 2">BE211</strain>
    </source>
</reference>
<evidence type="ECO:0008006" key="3">
    <source>
        <dbReference type="Google" id="ProtNLM"/>
    </source>
</evidence>
<dbReference type="Proteomes" id="UP001258181">
    <property type="component" value="Unassembled WGS sequence"/>
</dbReference>
<dbReference type="PANTHER" id="PTHR40051:SF1">
    <property type="entry name" value="YOLD-LIKE FAMILY PROTEIN"/>
    <property type="match status" value="1"/>
</dbReference>
<comment type="caution">
    <text evidence="1">The sequence shown here is derived from an EMBL/GenBank/DDBJ whole genome shotgun (WGS) entry which is preliminary data.</text>
</comment>
<organism evidence="1 2">
    <name type="scientific">Fictibacillus barbaricus</name>
    <dbReference type="NCBI Taxonomy" id="182136"/>
    <lineage>
        <taxon>Bacteria</taxon>
        <taxon>Bacillati</taxon>
        <taxon>Bacillota</taxon>
        <taxon>Bacilli</taxon>
        <taxon>Bacillales</taxon>
        <taxon>Fictibacillaceae</taxon>
        <taxon>Fictibacillus</taxon>
    </lineage>
</organism>
<evidence type="ECO:0000313" key="2">
    <source>
        <dbReference type="Proteomes" id="UP001258181"/>
    </source>
</evidence>
<name>A0ABU1U5G9_9BACL</name>
<dbReference type="EMBL" id="JAVDWA010000010">
    <property type="protein sequence ID" value="MDR7074734.1"/>
    <property type="molecule type" value="Genomic_DNA"/>
</dbReference>
<proteinExistence type="predicted"/>
<evidence type="ECO:0000313" key="1">
    <source>
        <dbReference type="EMBL" id="MDR7074734.1"/>
    </source>
</evidence>
<gene>
    <name evidence="1" type="ORF">J2X07_003731</name>
</gene>